<dbReference type="AlphaFoldDB" id="A0A2T5JGN8"/>
<protein>
    <submittedName>
        <fullName evidence="3">Glycosyltransferase involved in cell wall biosynthesis</fullName>
    </submittedName>
</protein>
<evidence type="ECO:0000313" key="3">
    <source>
        <dbReference type="EMBL" id="PTR01587.1"/>
    </source>
</evidence>
<dbReference type="Pfam" id="PF00534">
    <property type="entry name" value="Glycos_transf_1"/>
    <property type="match status" value="1"/>
</dbReference>
<proteinExistence type="predicted"/>
<organism evidence="3 4">
    <name type="scientific">Mucilaginibacter yixingensis</name>
    <dbReference type="NCBI Taxonomy" id="1295612"/>
    <lineage>
        <taxon>Bacteria</taxon>
        <taxon>Pseudomonadati</taxon>
        <taxon>Bacteroidota</taxon>
        <taxon>Sphingobacteriia</taxon>
        <taxon>Sphingobacteriales</taxon>
        <taxon>Sphingobacteriaceae</taxon>
        <taxon>Mucilaginibacter</taxon>
    </lineage>
</organism>
<evidence type="ECO:0000256" key="1">
    <source>
        <dbReference type="ARBA" id="ARBA00022679"/>
    </source>
</evidence>
<dbReference type="PANTHER" id="PTHR46401">
    <property type="entry name" value="GLYCOSYLTRANSFERASE WBBK-RELATED"/>
    <property type="match status" value="1"/>
</dbReference>
<evidence type="ECO:0000259" key="2">
    <source>
        <dbReference type="Pfam" id="PF00534"/>
    </source>
</evidence>
<dbReference type="SUPFAM" id="SSF53756">
    <property type="entry name" value="UDP-Glycosyltransferase/glycogen phosphorylase"/>
    <property type="match status" value="1"/>
</dbReference>
<dbReference type="InterPro" id="IPR001296">
    <property type="entry name" value="Glyco_trans_1"/>
</dbReference>
<name>A0A2T5JGN8_9SPHI</name>
<reference evidence="3 4" key="1">
    <citation type="submission" date="2018-04" db="EMBL/GenBank/DDBJ databases">
        <title>Genomic Encyclopedia of Archaeal and Bacterial Type Strains, Phase II (KMG-II): from individual species to whole genera.</title>
        <authorList>
            <person name="Goeker M."/>
        </authorList>
    </citation>
    <scope>NUCLEOTIDE SEQUENCE [LARGE SCALE GENOMIC DNA]</scope>
    <source>
        <strain evidence="3 4">DSM 26809</strain>
    </source>
</reference>
<dbReference type="PANTHER" id="PTHR46401:SF2">
    <property type="entry name" value="GLYCOSYLTRANSFERASE WBBK-RELATED"/>
    <property type="match status" value="1"/>
</dbReference>
<comment type="caution">
    <text evidence="3">The sequence shown here is derived from an EMBL/GenBank/DDBJ whole genome shotgun (WGS) entry which is preliminary data.</text>
</comment>
<feature type="domain" description="Glycosyl transferase family 1" evidence="2">
    <location>
        <begin position="177"/>
        <end position="313"/>
    </location>
</feature>
<evidence type="ECO:0000313" key="4">
    <source>
        <dbReference type="Proteomes" id="UP000244168"/>
    </source>
</evidence>
<dbReference type="Proteomes" id="UP000244168">
    <property type="component" value="Unassembled WGS sequence"/>
</dbReference>
<dbReference type="CDD" id="cd03801">
    <property type="entry name" value="GT4_PimA-like"/>
    <property type="match status" value="1"/>
</dbReference>
<dbReference type="GO" id="GO:0009103">
    <property type="term" value="P:lipopolysaccharide biosynthetic process"/>
    <property type="evidence" value="ECO:0007669"/>
    <property type="project" value="TreeGrafter"/>
</dbReference>
<dbReference type="GO" id="GO:0016757">
    <property type="term" value="F:glycosyltransferase activity"/>
    <property type="evidence" value="ECO:0007669"/>
    <property type="project" value="InterPro"/>
</dbReference>
<dbReference type="OrthoDB" id="7560678at2"/>
<dbReference type="EMBL" id="QAOQ01000001">
    <property type="protein sequence ID" value="PTR01587.1"/>
    <property type="molecule type" value="Genomic_DNA"/>
</dbReference>
<gene>
    <name evidence="3" type="ORF">C8P68_101822</name>
</gene>
<dbReference type="RefSeq" id="WP_107826963.1">
    <property type="nucleotide sequence ID" value="NZ_CP160205.1"/>
</dbReference>
<accession>A0A2T5JGN8</accession>
<sequence>MLKKKKVLFFSSVKDVQLFKVTGFYVEDIQVLKDGGFEVITTNKISDFLKFWTYDVAFLYFYKISLIPAFLARFALKKVIFTGGIDEFGEMEITVKKRNIFKALFKLNYMLSNVCNVVSKNDLENVSHILGEFPKQGVNKLSYFPHSIDTDIYNTSAIFNKEDFITSICWMATVANVKRKGLDTSVELFSEIKKKYPNFKLVLIGAWGDGKSYIEKLVEERNLKNDVIFTGSISEKKKIEILANSKYYFQLSTYEGFGIAVLEAMALKNYIFHTGKGGLKDTVENRGCIIEPNVGPSVAVQLFDNLEKDYDINNPLLESNRQHILTRFSRKSRSDYFKEIISNFYV</sequence>
<keyword evidence="1 3" id="KW-0808">Transferase</keyword>
<dbReference type="Gene3D" id="3.40.50.2000">
    <property type="entry name" value="Glycogen Phosphorylase B"/>
    <property type="match status" value="2"/>
</dbReference>
<keyword evidence="4" id="KW-1185">Reference proteome</keyword>